<evidence type="ECO:0000256" key="5">
    <source>
        <dbReference type="SAM" id="Phobius"/>
    </source>
</evidence>
<evidence type="ECO:0000256" key="3">
    <source>
        <dbReference type="ARBA" id="ARBA00022989"/>
    </source>
</evidence>
<evidence type="ECO:0000256" key="1">
    <source>
        <dbReference type="ARBA" id="ARBA00004370"/>
    </source>
</evidence>
<dbReference type="Proteomes" id="UP000501338">
    <property type="component" value="Plasmid pZF1-cfr"/>
</dbReference>
<feature type="transmembrane region" description="Helical" evidence="5">
    <location>
        <begin position="24"/>
        <end position="45"/>
    </location>
</feature>
<geneLocation type="plasmid" evidence="7">
    <name>pzf1-cfr</name>
</geneLocation>
<dbReference type="RefSeq" id="WP_050878430.1">
    <property type="nucleotide sequence ID" value="NZ_CP045009.1"/>
</dbReference>
<protein>
    <submittedName>
        <fullName evidence="6">Conjugal transfer protein TraD</fullName>
    </submittedName>
</protein>
<accession>A0ABX6JT13</accession>
<evidence type="ECO:0000256" key="4">
    <source>
        <dbReference type="ARBA" id="ARBA00023136"/>
    </source>
</evidence>
<comment type="subcellular location">
    <subcellularLocation>
        <location evidence="1">Membrane</location>
    </subcellularLocation>
</comment>
<keyword evidence="2 5" id="KW-0812">Transmembrane</keyword>
<evidence type="ECO:0000313" key="7">
    <source>
        <dbReference type="Proteomes" id="UP000501338"/>
    </source>
</evidence>
<dbReference type="InterPro" id="IPR007792">
    <property type="entry name" value="T4SS_VirB3/TrbD/AvhB"/>
</dbReference>
<evidence type="ECO:0000256" key="2">
    <source>
        <dbReference type="ARBA" id="ARBA00022692"/>
    </source>
</evidence>
<dbReference type="EMBL" id="CP047341">
    <property type="protein sequence ID" value="QIF92329.1"/>
    <property type="molecule type" value="Genomic_DNA"/>
</dbReference>
<proteinExistence type="predicted"/>
<name>A0ABX6JT13_9GAMM</name>
<keyword evidence="7" id="KW-1185">Reference proteome</keyword>
<organism evidence="6 7">
    <name type="scientific">Proteus terrae subsp. cibarius</name>
    <dbReference type="NCBI Taxonomy" id="626774"/>
    <lineage>
        <taxon>Bacteria</taxon>
        <taxon>Pseudomonadati</taxon>
        <taxon>Pseudomonadota</taxon>
        <taxon>Gammaproteobacteria</taxon>
        <taxon>Enterobacterales</taxon>
        <taxon>Morganellaceae</taxon>
        <taxon>Proteus</taxon>
    </lineage>
</organism>
<feature type="transmembrane region" description="Helical" evidence="5">
    <location>
        <begin position="51"/>
        <end position="70"/>
    </location>
</feature>
<keyword evidence="3 5" id="KW-1133">Transmembrane helix</keyword>
<keyword evidence="6" id="KW-0614">Plasmid</keyword>
<keyword evidence="4 5" id="KW-0472">Membrane</keyword>
<gene>
    <name evidence="6" type="ORF">GTH23_20005</name>
</gene>
<reference evidence="6 7" key="1">
    <citation type="submission" date="2020-01" db="EMBL/GenBank/DDBJ databases">
        <title>The genomic epidemiology of tigecycline resistance gene tet(X) variants in a swine farm in China.</title>
        <authorList>
            <person name="Peng K."/>
            <person name="Li R."/>
        </authorList>
    </citation>
    <scope>NUCLEOTIDE SEQUENCE [LARGE SCALE GENOMIC DNA]</scope>
    <source>
        <strain evidence="6 7">ZF1</strain>
        <plasmid evidence="7">pzf1-cfr</plasmid>
    </source>
</reference>
<dbReference type="Pfam" id="PF05101">
    <property type="entry name" value="VirB3"/>
    <property type="match status" value="1"/>
</dbReference>
<evidence type="ECO:0000313" key="6">
    <source>
        <dbReference type="EMBL" id="QIF92329.1"/>
    </source>
</evidence>
<sequence length="104" mass="11093">MSDYQENEELKDVYLTYNGLNRPALAMGIPILLLLTLAGIALITALVGMNLFGVVGLIPAGICFLIGLLVRSLTESDPNALKVISFKLKGVALKLGNPILRVKG</sequence>